<dbReference type="InterPro" id="IPR002018">
    <property type="entry name" value="CarbesteraseB"/>
</dbReference>
<dbReference type="AlphaFoldDB" id="A0A8C7VL57"/>
<reference evidence="6" key="1">
    <citation type="submission" date="2020-07" db="EMBL/GenBank/DDBJ databases">
        <title>A long reads based de novo assembly of the rainbow trout Arlee double haploid line genome.</title>
        <authorList>
            <person name="Gao G."/>
            <person name="Palti Y."/>
        </authorList>
    </citation>
    <scope>NUCLEOTIDE SEQUENCE [LARGE SCALE GENOMIC DNA]</scope>
</reference>
<dbReference type="FunFam" id="3.40.50.1820:FF:000011">
    <property type="entry name" value="Carboxylic ester hydrolase"/>
    <property type="match status" value="1"/>
</dbReference>
<dbReference type="CDD" id="cd00312">
    <property type="entry name" value="Esterase_lipase"/>
    <property type="match status" value="1"/>
</dbReference>
<dbReference type="Proteomes" id="UP000694395">
    <property type="component" value="Chromosome 2"/>
</dbReference>
<evidence type="ECO:0000256" key="2">
    <source>
        <dbReference type="ARBA" id="ARBA00022801"/>
    </source>
</evidence>
<dbReference type="InterPro" id="IPR019819">
    <property type="entry name" value="Carboxylesterase_B_CS"/>
</dbReference>
<evidence type="ECO:0000313" key="7">
    <source>
        <dbReference type="Proteomes" id="UP000694395"/>
    </source>
</evidence>
<dbReference type="SUPFAM" id="SSF53474">
    <property type="entry name" value="alpha/beta-Hydrolases"/>
    <property type="match status" value="1"/>
</dbReference>
<evidence type="ECO:0000256" key="3">
    <source>
        <dbReference type="ARBA" id="ARBA00023157"/>
    </source>
</evidence>
<feature type="domain" description="Carboxylesterase type B" evidence="5">
    <location>
        <begin position="121"/>
        <end position="629"/>
    </location>
</feature>
<feature type="signal peptide" evidence="4">
    <location>
        <begin position="1"/>
        <end position="16"/>
    </location>
</feature>
<dbReference type="PROSITE" id="PS00941">
    <property type="entry name" value="CARBOXYLESTERASE_B_2"/>
    <property type="match status" value="1"/>
</dbReference>
<dbReference type="GO" id="GO:0016787">
    <property type="term" value="F:hydrolase activity"/>
    <property type="evidence" value="ECO:0007669"/>
    <property type="project" value="UniProtKB-KW"/>
</dbReference>
<protein>
    <recommendedName>
        <fullName evidence="4">Carboxylic ester hydrolase</fullName>
        <ecNumber evidence="4">3.1.1.-</ecNumber>
    </recommendedName>
</protein>
<comment type="similarity">
    <text evidence="1 4">Belongs to the type-B carboxylesterase/lipase family.</text>
</comment>
<evidence type="ECO:0000256" key="4">
    <source>
        <dbReference type="RuleBase" id="RU361235"/>
    </source>
</evidence>
<dbReference type="InterPro" id="IPR029058">
    <property type="entry name" value="AB_hydrolase_fold"/>
</dbReference>
<dbReference type="PROSITE" id="PS00122">
    <property type="entry name" value="CARBOXYLESTERASE_B_1"/>
    <property type="match status" value="1"/>
</dbReference>
<dbReference type="GeneTree" id="ENSGT00940000166187"/>
<sequence length="649" mass="72225">MLPYVISLSFSRVAFCFIFEQPFQTQPPRYCYCVYQTKASLLDEELKQRMATEKNNFSAVVNTEHTRSNITFWIYHSHENLLIPYDTGKTDTAMMRTTLLSVYLTLVFLGASLCTTAETGPVVSLKNGKVRGEYMTVKGIEQRVQQYLGIPFARPPVGPLRLAAPQPAEPWEGERDGTRQPHMCIQDPVISQHIVNVMAIEYDLPDVSEDCLYLNVYTPKEAATVKRLPVFFWIHGGGLSMGAASQYDASPLAAYQNMVVVIIQYRLGILGFLSTGDEHAPGNWGFLDQIAALKWVQENIESFGGDPQSVTIAGESAGGISASILTLSPLAKGLFHRAIFQSGVATLGTYTSKEPLVIAKVVANLTECDCTTNEHLVKCIREKTEEDLVNATKKMKTFMGATVDGVFLKDLAEELLKSKAVEKVPVLLGVTNHEFGWILPSSFAPPGWSEGFDRQSAMSIMNVFYPAGASGLNNLIADEYFKDAKTPEDIRDGFTEMLGDLFMVLPVIKVAGYHRDAGAPVYMYEFQHRPEMHKETRPSFVKSDHADDIGFMFGSCFWNGHIKITGTVTEEEEKLCKTMMAYWANFARTGSPNGEELILWPLYDQKEEYMELGLKQVVAQSLKKDKVHFMTVLLPQKLHSLAAAASQGN</sequence>
<reference evidence="6" key="2">
    <citation type="submission" date="2025-08" db="UniProtKB">
        <authorList>
            <consortium name="Ensembl"/>
        </authorList>
    </citation>
    <scope>IDENTIFICATION</scope>
</reference>
<accession>A0A8C7VL57</accession>
<evidence type="ECO:0000313" key="6">
    <source>
        <dbReference type="Ensembl" id="ENSOMYP00000030879.1"/>
    </source>
</evidence>
<keyword evidence="2 4" id="KW-0378">Hydrolase</keyword>
<dbReference type="EC" id="3.1.1.-" evidence="4"/>
<proteinExistence type="inferred from homology"/>
<dbReference type="Ensembl" id="ENSOMYT00000033667.2">
    <property type="protein sequence ID" value="ENSOMYP00000030879.1"/>
    <property type="gene ID" value="ENSOMYG00000014114.2"/>
</dbReference>
<organism evidence="6 7">
    <name type="scientific">Oncorhynchus mykiss</name>
    <name type="common">Rainbow trout</name>
    <name type="synonym">Salmo gairdneri</name>
    <dbReference type="NCBI Taxonomy" id="8022"/>
    <lineage>
        <taxon>Eukaryota</taxon>
        <taxon>Metazoa</taxon>
        <taxon>Chordata</taxon>
        <taxon>Craniata</taxon>
        <taxon>Vertebrata</taxon>
        <taxon>Euteleostomi</taxon>
        <taxon>Actinopterygii</taxon>
        <taxon>Neopterygii</taxon>
        <taxon>Teleostei</taxon>
        <taxon>Protacanthopterygii</taxon>
        <taxon>Salmoniformes</taxon>
        <taxon>Salmonidae</taxon>
        <taxon>Salmoninae</taxon>
        <taxon>Oncorhynchus</taxon>
    </lineage>
</organism>
<name>A0A8C7VL57_ONCMY</name>
<reference evidence="6" key="3">
    <citation type="submission" date="2025-09" db="UniProtKB">
        <authorList>
            <consortium name="Ensembl"/>
        </authorList>
    </citation>
    <scope>IDENTIFICATION</scope>
</reference>
<keyword evidence="7" id="KW-1185">Reference proteome</keyword>
<feature type="chain" id="PRO_5034350509" description="Carboxylic ester hydrolase" evidence="4">
    <location>
        <begin position="17"/>
        <end position="649"/>
    </location>
</feature>
<dbReference type="PANTHER" id="PTHR11559">
    <property type="entry name" value="CARBOXYLESTERASE"/>
    <property type="match status" value="1"/>
</dbReference>
<keyword evidence="3" id="KW-1015">Disulfide bond</keyword>
<evidence type="ECO:0000256" key="1">
    <source>
        <dbReference type="ARBA" id="ARBA00005964"/>
    </source>
</evidence>
<dbReference type="InterPro" id="IPR019826">
    <property type="entry name" value="Carboxylesterase_B_AS"/>
</dbReference>
<evidence type="ECO:0000259" key="5">
    <source>
        <dbReference type="Pfam" id="PF00135"/>
    </source>
</evidence>
<dbReference type="Gene3D" id="3.40.50.1820">
    <property type="entry name" value="alpha/beta hydrolase"/>
    <property type="match status" value="1"/>
</dbReference>
<keyword evidence="4" id="KW-0732">Signal</keyword>
<dbReference type="InterPro" id="IPR050309">
    <property type="entry name" value="Type-B_Carboxylest/Lipase"/>
</dbReference>
<dbReference type="Pfam" id="PF00135">
    <property type="entry name" value="COesterase"/>
    <property type="match status" value="1"/>
</dbReference>